<evidence type="ECO:0000313" key="11">
    <source>
        <dbReference type="Proteomes" id="UP000242180"/>
    </source>
</evidence>
<dbReference type="Pfam" id="PF22366">
    <property type="entry name" value="NDH2_C"/>
    <property type="match status" value="1"/>
</dbReference>
<keyword evidence="3" id="KW-0285">Flavoprotein</keyword>
<evidence type="ECO:0000259" key="9">
    <source>
        <dbReference type="PROSITE" id="PS50222"/>
    </source>
</evidence>
<evidence type="ECO:0000256" key="5">
    <source>
        <dbReference type="ARBA" id="ARBA00022837"/>
    </source>
</evidence>
<dbReference type="Pfam" id="PF07992">
    <property type="entry name" value="Pyr_redox_2"/>
    <property type="match status" value="1"/>
</dbReference>
<dbReference type="InterPro" id="IPR045024">
    <property type="entry name" value="NDH-2"/>
</dbReference>
<keyword evidence="6" id="KW-0809">Transit peptide</keyword>
<dbReference type="InterPro" id="IPR018247">
    <property type="entry name" value="EF_Hand_1_Ca_BS"/>
</dbReference>
<dbReference type="OrthoDB" id="3244603at2759"/>
<dbReference type="EMBL" id="MCGN01000003">
    <property type="protein sequence ID" value="ORY98637.1"/>
    <property type="molecule type" value="Genomic_DNA"/>
</dbReference>
<dbReference type="STRING" id="13706.A0A1X2HHU7"/>
<accession>A0A1X2HHU7</accession>
<evidence type="ECO:0000256" key="6">
    <source>
        <dbReference type="ARBA" id="ARBA00022946"/>
    </source>
</evidence>
<dbReference type="InterPro" id="IPR036188">
    <property type="entry name" value="FAD/NAD-bd_sf"/>
</dbReference>
<dbReference type="AlphaFoldDB" id="A0A1X2HHU7"/>
<dbReference type="InterPro" id="IPR023753">
    <property type="entry name" value="FAD/NAD-binding_dom"/>
</dbReference>
<dbReference type="Pfam" id="PF13499">
    <property type="entry name" value="EF-hand_7"/>
    <property type="match status" value="1"/>
</dbReference>
<organism evidence="10 11">
    <name type="scientific">Syncephalastrum racemosum</name>
    <name type="common">Filamentous fungus</name>
    <dbReference type="NCBI Taxonomy" id="13706"/>
    <lineage>
        <taxon>Eukaryota</taxon>
        <taxon>Fungi</taxon>
        <taxon>Fungi incertae sedis</taxon>
        <taxon>Mucoromycota</taxon>
        <taxon>Mucoromycotina</taxon>
        <taxon>Mucoromycetes</taxon>
        <taxon>Mucorales</taxon>
        <taxon>Syncephalastraceae</taxon>
        <taxon>Syncephalastrum</taxon>
    </lineage>
</organism>
<keyword evidence="11" id="KW-1185">Reference proteome</keyword>
<feature type="domain" description="EF-hand" evidence="9">
    <location>
        <begin position="413"/>
        <end position="448"/>
    </location>
</feature>
<dbReference type="PROSITE" id="PS00018">
    <property type="entry name" value="EF_HAND_1"/>
    <property type="match status" value="2"/>
</dbReference>
<dbReference type="PROSITE" id="PS50222">
    <property type="entry name" value="EF_HAND_2"/>
    <property type="match status" value="2"/>
</dbReference>
<evidence type="ECO:0000256" key="4">
    <source>
        <dbReference type="ARBA" id="ARBA00022827"/>
    </source>
</evidence>
<proteinExistence type="inferred from homology"/>
<dbReference type="InterPro" id="IPR002048">
    <property type="entry name" value="EF_hand_dom"/>
</dbReference>
<dbReference type="SUPFAM" id="SSF47473">
    <property type="entry name" value="EF-hand"/>
    <property type="match status" value="1"/>
</dbReference>
<dbReference type="Gene3D" id="3.50.50.100">
    <property type="match status" value="2"/>
</dbReference>
<dbReference type="GO" id="GO:0003954">
    <property type="term" value="F:NADH dehydrogenase activity"/>
    <property type="evidence" value="ECO:0007669"/>
    <property type="project" value="InterPro"/>
</dbReference>
<dbReference type="SUPFAM" id="SSF51905">
    <property type="entry name" value="FAD/NAD(P)-binding domain"/>
    <property type="match status" value="2"/>
</dbReference>
<keyword evidence="7" id="KW-0560">Oxidoreductase</keyword>
<keyword evidence="4" id="KW-0274">FAD</keyword>
<dbReference type="SMART" id="SM00054">
    <property type="entry name" value="EFh"/>
    <property type="match status" value="2"/>
</dbReference>
<dbReference type="OMA" id="HVDVLTN"/>
<evidence type="ECO:0000256" key="1">
    <source>
        <dbReference type="ARBA" id="ARBA00004137"/>
    </source>
</evidence>
<keyword evidence="8" id="KW-0520">NAD</keyword>
<dbReference type="InterPro" id="IPR011992">
    <property type="entry name" value="EF-hand-dom_pair"/>
</dbReference>
<keyword evidence="5" id="KW-0106">Calcium</keyword>
<dbReference type="InterPro" id="IPR054585">
    <property type="entry name" value="NDH2-like_C"/>
</dbReference>
<comment type="caution">
    <text evidence="10">The sequence shown here is derived from an EMBL/GenBank/DDBJ whole genome shotgun (WGS) entry which is preliminary data.</text>
</comment>
<protein>
    <submittedName>
        <fullName evidence="10">Pyridine nucleotide-disulfide oxidoreductase-domain-containing protein</fullName>
    </submittedName>
</protein>
<dbReference type="CDD" id="cd00051">
    <property type="entry name" value="EFh"/>
    <property type="match status" value="1"/>
</dbReference>
<gene>
    <name evidence="10" type="ORF">BCR43DRAFT_437071</name>
</gene>
<comment type="subcellular location">
    <subcellularLocation>
        <location evidence="1">Mitochondrion inner membrane</location>
        <topology evidence="1">Peripheral membrane protein</topology>
        <orientation evidence="1">Intermembrane side</orientation>
    </subcellularLocation>
</comment>
<evidence type="ECO:0000256" key="3">
    <source>
        <dbReference type="ARBA" id="ARBA00022630"/>
    </source>
</evidence>
<reference evidence="10 11" key="1">
    <citation type="submission" date="2016-07" db="EMBL/GenBank/DDBJ databases">
        <title>Pervasive Adenine N6-methylation of Active Genes in Fungi.</title>
        <authorList>
            <consortium name="DOE Joint Genome Institute"/>
            <person name="Mondo S.J."/>
            <person name="Dannebaum R.O."/>
            <person name="Kuo R.C."/>
            <person name="Labutti K."/>
            <person name="Haridas S."/>
            <person name="Kuo A."/>
            <person name="Salamov A."/>
            <person name="Ahrendt S.R."/>
            <person name="Lipzen A."/>
            <person name="Sullivan W."/>
            <person name="Andreopoulos W.B."/>
            <person name="Clum A."/>
            <person name="Lindquist E."/>
            <person name="Daum C."/>
            <person name="Ramamoorthy G.K."/>
            <person name="Gryganskyi A."/>
            <person name="Culley D."/>
            <person name="Magnuson J.K."/>
            <person name="James T.Y."/>
            <person name="O'Malley M.A."/>
            <person name="Stajich J.E."/>
            <person name="Spatafora J.W."/>
            <person name="Visel A."/>
            <person name="Grigoriev I.V."/>
        </authorList>
    </citation>
    <scope>NUCLEOTIDE SEQUENCE [LARGE SCALE GENOMIC DNA]</scope>
    <source>
        <strain evidence="10 11">NRRL 2496</strain>
    </source>
</reference>
<evidence type="ECO:0000256" key="2">
    <source>
        <dbReference type="ARBA" id="ARBA00005272"/>
    </source>
</evidence>
<evidence type="ECO:0000256" key="8">
    <source>
        <dbReference type="ARBA" id="ARBA00023027"/>
    </source>
</evidence>
<dbReference type="GO" id="GO:0005743">
    <property type="term" value="C:mitochondrial inner membrane"/>
    <property type="evidence" value="ECO:0007669"/>
    <property type="project" value="UniProtKB-SubCell"/>
</dbReference>
<name>A0A1X2HHU7_SYNRA</name>
<evidence type="ECO:0000256" key="7">
    <source>
        <dbReference type="ARBA" id="ARBA00023002"/>
    </source>
</evidence>
<feature type="domain" description="EF-hand" evidence="9">
    <location>
        <begin position="372"/>
        <end position="407"/>
    </location>
</feature>
<dbReference type="GO" id="GO:0005509">
    <property type="term" value="F:calcium ion binding"/>
    <property type="evidence" value="ECO:0007669"/>
    <property type="project" value="InterPro"/>
</dbReference>
<comment type="similarity">
    <text evidence="2">Belongs to the NADH dehydrogenase family.</text>
</comment>
<dbReference type="PANTHER" id="PTHR43706:SF50">
    <property type="entry name" value="NADH DEHYDROGENASE (UBIQUINONE)-RELATED"/>
    <property type="match status" value="1"/>
</dbReference>
<dbReference type="PANTHER" id="PTHR43706">
    <property type="entry name" value="NADH DEHYDROGENASE"/>
    <property type="match status" value="1"/>
</dbReference>
<evidence type="ECO:0000313" key="10">
    <source>
        <dbReference type="EMBL" id="ORY98637.1"/>
    </source>
</evidence>
<dbReference type="Proteomes" id="UP000242180">
    <property type="component" value="Unassembled WGS sequence"/>
</dbReference>
<dbReference type="InParanoid" id="A0A1X2HHU7"/>
<sequence>MQDIVYIEDAKDAHNQVPLLALHPKVGGQKDLPIVSHALDNSEDENTKPRLVILGSGWGAVSVLKNLDADKYNVTVISENNYFLFTPLLPCATVGTHELRSLLEPIRKIAARVHGHFLEARALEVDIENKMIEVQSVNGRQDRFYVPYDKLVVAVGATSITHGIEGIEHTMRLKTIQDAQQIRRKVLTNVELACLPTTTPEERKKLLSFVICGGGATGTEFAAELFDWMNEDLVSWFPKLLREDISVTIIQSRDHILNTFDVQISEYAEKRFEREGINIVTNARVARIEEDKVVYRLKNSDPNNPEFKEVPYGVCLWSTGIAMTPFVKNMSEKLGSQLHQRVLTTDGFLRVKGVDDGSIYALGDCATIGNPKILEHMMEIFENADEDQDGTLTLGEFNKAVKYMRRRFPLTERHLTKLENLFEKYDTDQSGTLDIDEMRAMLKDIDSKMTHLPATAQVASQQGRYLGKYLSQIAGLDAESTEHKSRQIGTFTYNHLGTLAYLGNTAVGEFNWGFKMIGGLWAMYLWRSVYWSEQVSMRTRANLSIDWTKRAVFGRDISIV</sequence>